<reference evidence="1 2" key="1">
    <citation type="submission" date="2014-04" db="EMBL/GenBank/DDBJ databases">
        <authorList>
            <consortium name="DOE Joint Genome Institute"/>
            <person name="Kuo A."/>
            <person name="Kohler A."/>
            <person name="Costa M.D."/>
            <person name="Nagy L.G."/>
            <person name="Floudas D."/>
            <person name="Copeland A."/>
            <person name="Barry K.W."/>
            <person name="Cichocki N."/>
            <person name="Veneault-Fourrey C."/>
            <person name="LaButti K."/>
            <person name="Lindquist E.A."/>
            <person name="Lipzen A."/>
            <person name="Lundell T."/>
            <person name="Morin E."/>
            <person name="Murat C."/>
            <person name="Sun H."/>
            <person name="Tunlid A."/>
            <person name="Henrissat B."/>
            <person name="Grigoriev I.V."/>
            <person name="Hibbett D.S."/>
            <person name="Martin F."/>
            <person name="Nordberg H.P."/>
            <person name="Cantor M.N."/>
            <person name="Hua S.X."/>
        </authorList>
    </citation>
    <scope>NUCLEOTIDE SEQUENCE [LARGE SCALE GENOMIC DNA]</scope>
    <source>
        <strain evidence="1 2">Marx 270</strain>
    </source>
</reference>
<dbReference type="InParanoid" id="A0A0C3KAF1"/>
<evidence type="ECO:0000313" key="2">
    <source>
        <dbReference type="Proteomes" id="UP000054217"/>
    </source>
</evidence>
<dbReference type="Proteomes" id="UP000054217">
    <property type="component" value="Unassembled WGS sequence"/>
</dbReference>
<evidence type="ECO:0000313" key="1">
    <source>
        <dbReference type="EMBL" id="KIO06622.1"/>
    </source>
</evidence>
<dbReference type="EMBL" id="KN831962">
    <property type="protein sequence ID" value="KIO06622.1"/>
    <property type="molecule type" value="Genomic_DNA"/>
</dbReference>
<gene>
    <name evidence="1" type="ORF">M404DRAFT_998757</name>
</gene>
<dbReference type="HOGENOM" id="CLU_2886756_0_0_1"/>
<name>A0A0C3KAF1_PISTI</name>
<dbReference type="AlphaFoldDB" id="A0A0C3KAF1"/>
<accession>A0A0C3KAF1</accession>
<organism evidence="1 2">
    <name type="scientific">Pisolithus tinctorius Marx 270</name>
    <dbReference type="NCBI Taxonomy" id="870435"/>
    <lineage>
        <taxon>Eukaryota</taxon>
        <taxon>Fungi</taxon>
        <taxon>Dikarya</taxon>
        <taxon>Basidiomycota</taxon>
        <taxon>Agaricomycotina</taxon>
        <taxon>Agaricomycetes</taxon>
        <taxon>Agaricomycetidae</taxon>
        <taxon>Boletales</taxon>
        <taxon>Sclerodermatineae</taxon>
        <taxon>Pisolithaceae</taxon>
        <taxon>Pisolithus</taxon>
    </lineage>
</organism>
<sequence length="63" mass="6861">MISPFRRSPPAQRNRLLEHAKFFMACPSSLSRSQVGPALLESNCFVSHNEITPGDLQGCGCAV</sequence>
<reference evidence="2" key="2">
    <citation type="submission" date="2015-01" db="EMBL/GenBank/DDBJ databases">
        <title>Evolutionary Origins and Diversification of the Mycorrhizal Mutualists.</title>
        <authorList>
            <consortium name="DOE Joint Genome Institute"/>
            <consortium name="Mycorrhizal Genomics Consortium"/>
            <person name="Kohler A."/>
            <person name="Kuo A."/>
            <person name="Nagy L.G."/>
            <person name="Floudas D."/>
            <person name="Copeland A."/>
            <person name="Barry K.W."/>
            <person name="Cichocki N."/>
            <person name="Veneault-Fourrey C."/>
            <person name="LaButti K."/>
            <person name="Lindquist E.A."/>
            <person name="Lipzen A."/>
            <person name="Lundell T."/>
            <person name="Morin E."/>
            <person name="Murat C."/>
            <person name="Riley R."/>
            <person name="Ohm R."/>
            <person name="Sun H."/>
            <person name="Tunlid A."/>
            <person name="Henrissat B."/>
            <person name="Grigoriev I.V."/>
            <person name="Hibbett D.S."/>
            <person name="Martin F."/>
        </authorList>
    </citation>
    <scope>NUCLEOTIDE SEQUENCE [LARGE SCALE GENOMIC DNA]</scope>
    <source>
        <strain evidence="2">Marx 270</strain>
    </source>
</reference>
<keyword evidence="2" id="KW-1185">Reference proteome</keyword>
<protein>
    <submittedName>
        <fullName evidence="1">Uncharacterized protein</fullName>
    </submittedName>
</protein>
<proteinExistence type="predicted"/>